<feature type="compositionally biased region" description="Basic residues" evidence="1">
    <location>
        <begin position="206"/>
        <end position="215"/>
    </location>
</feature>
<dbReference type="AlphaFoldDB" id="A0A4Y7QFN1"/>
<dbReference type="Proteomes" id="UP000294933">
    <property type="component" value="Unassembled WGS sequence"/>
</dbReference>
<keyword evidence="3" id="KW-1185">Reference proteome</keyword>
<name>A0A4Y7QFN1_9AGAM</name>
<reference evidence="2 3" key="1">
    <citation type="submission" date="2018-06" db="EMBL/GenBank/DDBJ databases">
        <title>A transcriptomic atlas of mushroom development highlights an independent origin of complex multicellularity.</title>
        <authorList>
            <consortium name="DOE Joint Genome Institute"/>
            <person name="Krizsan K."/>
            <person name="Almasi E."/>
            <person name="Merenyi Z."/>
            <person name="Sahu N."/>
            <person name="Viragh M."/>
            <person name="Koszo T."/>
            <person name="Mondo S."/>
            <person name="Kiss B."/>
            <person name="Balint B."/>
            <person name="Kues U."/>
            <person name="Barry K."/>
            <person name="Hegedus J.C."/>
            <person name="Henrissat B."/>
            <person name="Johnson J."/>
            <person name="Lipzen A."/>
            <person name="Ohm R."/>
            <person name="Nagy I."/>
            <person name="Pangilinan J."/>
            <person name="Yan J."/>
            <person name="Xiong Y."/>
            <person name="Grigoriev I.V."/>
            <person name="Hibbett D.S."/>
            <person name="Nagy L.G."/>
        </authorList>
    </citation>
    <scope>NUCLEOTIDE SEQUENCE [LARGE SCALE GENOMIC DNA]</scope>
    <source>
        <strain evidence="2 3">SZMC22713</strain>
    </source>
</reference>
<gene>
    <name evidence="2" type="ORF">BD410DRAFT_800309</name>
</gene>
<dbReference type="EMBL" id="ML170161">
    <property type="protein sequence ID" value="TDL26457.1"/>
    <property type="molecule type" value="Genomic_DNA"/>
</dbReference>
<protein>
    <submittedName>
        <fullName evidence="2">Uncharacterized protein</fullName>
    </submittedName>
</protein>
<sequence length="255" mass="28665">MSSILFYKQGPDTKFTIRVVGVVPNVAPQRRRRQTAARKGKFVVVEPQTPPPRTNIWNDRGRRSSRSRRTRNLRDGRLEECSPDGGWLRDIGASLAVIKSPIWNVRRAYCRLTIASSGLSASHPHSAGIAPAILSGKLFDVALSGARGRATFVLDSGLSYTTTPPSPPRLHVADDAPHDLLMAIAVSSRRCLVCVLLTSQHPTAKERKRRHKRSRVNIDPPRNTLPLNRTMISANPFAIEKQECRYRRSRDRWHQ</sequence>
<dbReference type="VEuPathDB" id="FungiDB:BD410DRAFT_800309"/>
<organism evidence="2 3">
    <name type="scientific">Rickenella mellea</name>
    <dbReference type="NCBI Taxonomy" id="50990"/>
    <lineage>
        <taxon>Eukaryota</taxon>
        <taxon>Fungi</taxon>
        <taxon>Dikarya</taxon>
        <taxon>Basidiomycota</taxon>
        <taxon>Agaricomycotina</taxon>
        <taxon>Agaricomycetes</taxon>
        <taxon>Hymenochaetales</taxon>
        <taxon>Rickenellaceae</taxon>
        <taxon>Rickenella</taxon>
    </lineage>
</organism>
<feature type="region of interest" description="Disordered" evidence="1">
    <location>
        <begin position="47"/>
        <end position="76"/>
    </location>
</feature>
<evidence type="ECO:0000313" key="3">
    <source>
        <dbReference type="Proteomes" id="UP000294933"/>
    </source>
</evidence>
<feature type="region of interest" description="Disordered" evidence="1">
    <location>
        <begin position="203"/>
        <end position="230"/>
    </location>
</feature>
<evidence type="ECO:0000256" key="1">
    <source>
        <dbReference type="SAM" id="MobiDB-lite"/>
    </source>
</evidence>
<evidence type="ECO:0000313" key="2">
    <source>
        <dbReference type="EMBL" id="TDL26457.1"/>
    </source>
</evidence>
<accession>A0A4Y7QFN1</accession>
<proteinExistence type="predicted"/>